<reference evidence="1" key="2">
    <citation type="submission" date="2020-05" db="UniProtKB">
        <authorList>
            <consortium name="EnsemblMetazoa"/>
        </authorList>
    </citation>
    <scope>IDENTIFICATION</scope>
    <source>
        <strain evidence="1">ACHKN1017</strain>
    </source>
</reference>
<protein>
    <submittedName>
        <fullName evidence="1">Uncharacterized protein</fullName>
    </submittedName>
</protein>
<reference evidence="2" key="1">
    <citation type="submission" date="2013-03" db="EMBL/GenBank/DDBJ databases">
        <title>The Genome Sequence of Anopheles christyi ACHKN1017.</title>
        <authorList>
            <consortium name="The Broad Institute Genomics Platform"/>
            <person name="Neafsey D.E."/>
            <person name="Besansky N."/>
            <person name="Walker B."/>
            <person name="Young S.K."/>
            <person name="Zeng Q."/>
            <person name="Gargeya S."/>
            <person name="Fitzgerald M."/>
            <person name="Haas B."/>
            <person name="Abouelleil A."/>
            <person name="Allen A.W."/>
            <person name="Alvarado L."/>
            <person name="Arachchi H.M."/>
            <person name="Berlin A.M."/>
            <person name="Chapman S.B."/>
            <person name="Gainer-Dewar J."/>
            <person name="Goldberg J."/>
            <person name="Griggs A."/>
            <person name="Gujja S."/>
            <person name="Hansen M."/>
            <person name="Howarth C."/>
            <person name="Imamovic A."/>
            <person name="Ireland A."/>
            <person name="Larimer J."/>
            <person name="McCowan C."/>
            <person name="Murphy C."/>
            <person name="Pearson M."/>
            <person name="Poon T.W."/>
            <person name="Priest M."/>
            <person name="Roberts A."/>
            <person name="Saif S."/>
            <person name="Shea T."/>
            <person name="Sisk P."/>
            <person name="Sykes S."/>
            <person name="Wortman J."/>
            <person name="Nusbaum C."/>
            <person name="Birren B."/>
        </authorList>
    </citation>
    <scope>NUCLEOTIDE SEQUENCE [LARGE SCALE GENOMIC DNA]</scope>
    <source>
        <strain evidence="2">ACHKN1017</strain>
    </source>
</reference>
<accession>A0A182KIS1</accession>
<evidence type="ECO:0000313" key="1">
    <source>
        <dbReference type="EnsemblMetazoa" id="ACHR014338-PA"/>
    </source>
</evidence>
<dbReference type="Proteomes" id="UP000075881">
    <property type="component" value="Unassembled WGS sequence"/>
</dbReference>
<sequence>MLLAFAFRYFVRPAEHQIGVRLSILARHYHVDDGIDAGRQIDQQVGDNVQYLHAGTEQLHHRDR</sequence>
<evidence type="ECO:0000313" key="2">
    <source>
        <dbReference type="Proteomes" id="UP000075881"/>
    </source>
</evidence>
<dbReference type="EnsemblMetazoa" id="ACHR014338-RA">
    <property type="protein sequence ID" value="ACHR014338-PA"/>
    <property type="gene ID" value="ACHR014338"/>
</dbReference>
<name>A0A182KIS1_9DIPT</name>
<proteinExistence type="predicted"/>
<dbReference type="VEuPathDB" id="VectorBase:ACHR014338"/>
<organism evidence="1 2">
    <name type="scientific">Anopheles christyi</name>
    <dbReference type="NCBI Taxonomy" id="43041"/>
    <lineage>
        <taxon>Eukaryota</taxon>
        <taxon>Metazoa</taxon>
        <taxon>Ecdysozoa</taxon>
        <taxon>Arthropoda</taxon>
        <taxon>Hexapoda</taxon>
        <taxon>Insecta</taxon>
        <taxon>Pterygota</taxon>
        <taxon>Neoptera</taxon>
        <taxon>Endopterygota</taxon>
        <taxon>Diptera</taxon>
        <taxon>Nematocera</taxon>
        <taxon>Culicoidea</taxon>
        <taxon>Culicidae</taxon>
        <taxon>Anophelinae</taxon>
        <taxon>Anopheles</taxon>
    </lineage>
</organism>
<dbReference type="AlphaFoldDB" id="A0A182KIS1"/>
<keyword evidence="2" id="KW-1185">Reference proteome</keyword>